<dbReference type="Gene3D" id="3.40.190.170">
    <property type="entry name" value="Bacterial extracellular solute-binding protein, family 7"/>
    <property type="match status" value="1"/>
</dbReference>
<dbReference type="HOGENOM" id="CLU_036176_1_3_5"/>
<reference evidence="3 4" key="1">
    <citation type="journal article" date="2012" name="J. Am. Chem. Soc.">
        <title>Bacterial biosynthesis and maturation of the didemnin anti-cancer agents.</title>
        <authorList>
            <person name="Xu Y."/>
            <person name="Kersten R.D."/>
            <person name="Nam S.J."/>
            <person name="Lu L."/>
            <person name="Al-Suwailem A.M."/>
            <person name="Zheng H."/>
            <person name="Fenical W."/>
            <person name="Dorrestein P.C."/>
            <person name="Moore B.S."/>
            <person name="Qian P.Y."/>
        </authorList>
    </citation>
    <scope>NUCLEOTIDE SEQUENCE [LARGE SCALE GENOMIC DNA]</scope>
    <source>
        <strain evidence="3 4">KA081020-065</strain>
    </source>
</reference>
<accession>I3TW33</accession>
<dbReference type="NCBIfam" id="NF037995">
    <property type="entry name" value="TRAP_S1"/>
    <property type="match status" value="1"/>
</dbReference>
<feature type="signal peptide" evidence="2">
    <location>
        <begin position="1"/>
        <end position="32"/>
    </location>
</feature>
<evidence type="ECO:0000256" key="1">
    <source>
        <dbReference type="ARBA" id="ARBA00022729"/>
    </source>
</evidence>
<dbReference type="Proteomes" id="UP000005258">
    <property type="component" value="Plasmid pTM3"/>
</dbReference>
<dbReference type="GO" id="GO:0055085">
    <property type="term" value="P:transmembrane transport"/>
    <property type="evidence" value="ECO:0007669"/>
    <property type="project" value="InterPro"/>
</dbReference>
<sequence length="340" mass="36547">MTITRLARATAIAALFGGTALTGTAFSTAAMAADWTMRISHQWSPGLPTAKLLDGFEKTVEEKSGGRLDVQIFPAMQLYKADQQHAAVAQGLIEATVMPDFTMGGTVPEMVVSLIPFLVRDEASVRAFPSSKVAELLEEKLRARMVEPIGWTVESRSLLITSNGRPLSEPDAFKGVKIRGLNPLYDKGLAALGATPTAMPAAEIYQALQTGIIDATVTGTTGALGRKFYEVQEYGVVAPGISFAKNVFLVNPGWWQDLPDDIRRIITDATDEMWTTSVEANLDPRADPAIKGLETAGMKMTVLDDAQSAALAQVMAPPVMSAFSEMGRDARRVVDLSRAE</sequence>
<evidence type="ECO:0000313" key="4">
    <source>
        <dbReference type="Proteomes" id="UP000005258"/>
    </source>
</evidence>
<protein>
    <submittedName>
        <fullName evidence="3">C4-dicarboxylate-binding periplasmic protein</fullName>
    </submittedName>
</protein>
<dbReference type="EMBL" id="CP003239">
    <property type="protein sequence ID" value="AFK56971.1"/>
    <property type="molecule type" value="Genomic_DNA"/>
</dbReference>
<evidence type="ECO:0000256" key="2">
    <source>
        <dbReference type="SAM" id="SignalP"/>
    </source>
</evidence>
<organism evidence="3 4">
    <name type="scientific">Tistrella mobilis (strain KA081020-065)</name>
    <dbReference type="NCBI Taxonomy" id="1110502"/>
    <lineage>
        <taxon>Bacteria</taxon>
        <taxon>Pseudomonadati</taxon>
        <taxon>Pseudomonadota</taxon>
        <taxon>Alphaproteobacteria</taxon>
        <taxon>Geminicoccales</taxon>
        <taxon>Geminicoccaceae</taxon>
        <taxon>Tistrella</taxon>
    </lineage>
</organism>
<name>I3TW33_TISMK</name>
<dbReference type="PANTHER" id="PTHR33376">
    <property type="match status" value="1"/>
</dbReference>
<dbReference type="KEGG" id="tmo:TMO_c0361"/>
<keyword evidence="1 2" id="KW-0732">Signal</keyword>
<dbReference type="Pfam" id="PF03480">
    <property type="entry name" value="DctP"/>
    <property type="match status" value="1"/>
</dbReference>
<feature type="chain" id="PRO_5003679858" evidence="2">
    <location>
        <begin position="33"/>
        <end position="340"/>
    </location>
</feature>
<dbReference type="RefSeq" id="WP_014747960.1">
    <property type="nucleotide sequence ID" value="NC_017958.1"/>
</dbReference>
<evidence type="ECO:0000313" key="3">
    <source>
        <dbReference type="EMBL" id="AFK56971.1"/>
    </source>
</evidence>
<dbReference type="PANTHER" id="PTHR33376:SF5">
    <property type="entry name" value="EXTRACYTOPLASMIC SOLUTE RECEPTOR PROTEIN"/>
    <property type="match status" value="1"/>
</dbReference>
<gene>
    <name evidence="3" type="primary">dctP</name>
    <name evidence="3" type="ordered locus">TMO_c0361</name>
</gene>
<dbReference type="AlphaFoldDB" id="I3TW33"/>
<dbReference type="InterPro" id="IPR018389">
    <property type="entry name" value="DctP_fam"/>
</dbReference>
<dbReference type="InterPro" id="IPR038404">
    <property type="entry name" value="TRAP_DctP_sf"/>
</dbReference>
<keyword evidence="3" id="KW-0614">Plasmid</keyword>
<keyword evidence="4" id="KW-1185">Reference proteome</keyword>
<geneLocation type="plasmid" evidence="3 4">
    <name>pTM3</name>
</geneLocation>
<proteinExistence type="predicted"/>